<dbReference type="RefSeq" id="WP_260977565.1">
    <property type="nucleotide sequence ID" value="NZ_JAOANI010000028.1"/>
</dbReference>
<evidence type="ECO:0000259" key="1">
    <source>
        <dbReference type="Pfam" id="PF08818"/>
    </source>
</evidence>
<sequence>MDKSVKTRFENYPDAVRNKLEVLRNLILKTAGHLQLGAIEESLKWGEPSYHVKTGSPIRIDWKPDTPHNCYVFFNCNTKLVDTFRVLYGDVLAFQGNRTIVLNLSAALPEPVLRHCIELALTYKKRKHLPLLGA</sequence>
<evidence type="ECO:0000313" key="3">
    <source>
        <dbReference type="Proteomes" id="UP001147830"/>
    </source>
</evidence>
<reference evidence="2" key="2">
    <citation type="submission" date="2022-08" db="EMBL/GenBank/DDBJ databases">
        <authorList>
            <person name="Dong C."/>
        </authorList>
    </citation>
    <scope>NUCLEOTIDE SEQUENCE</scope>
    <source>
        <strain evidence="2">59MF3M-4</strain>
    </source>
</reference>
<reference evidence="2" key="1">
    <citation type="journal article" date="2022" name="Front. Microbiol.">
        <title>Genome-based taxonomic rearrangement of Oceanobacter-related bacteria including the description of Thalassolituus hydrocarbonoclasticus sp. nov. and Thalassolituus pacificus sp. nov. and emended description of the genus Thalassolituus.</title>
        <authorList>
            <person name="Dong C."/>
            <person name="Wei L."/>
            <person name="Wang J."/>
            <person name="Lai Q."/>
            <person name="Huang Z."/>
            <person name="Shao Z."/>
        </authorList>
    </citation>
    <scope>NUCLEOTIDE SEQUENCE</scope>
    <source>
        <strain evidence="2">59MF3M-4</strain>
    </source>
</reference>
<proteinExistence type="predicted"/>
<dbReference type="Proteomes" id="UP001147830">
    <property type="component" value="Unassembled WGS sequence"/>
</dbReference>
<dbReference type="EMBL" id="JAOANI010000028">
    <property type="protein sequence ID" value="MCT7360742.1"/>
    <property type="molecule type" value="Genomic_DNA"/>
</dbReference>
<accession>A0A9X2WHX3</accession>
<organism evidence="2 3">
    <name type="scientific">Thalassolituus pacificus</name>
    <dbReference type="NCBI Taxonomy" id="2975440"/>
    <lineage>
        <taxon>Bacteria</taxon>
        <taxon>Pseudomonadati</taxon>
        <taxon>Pseudomonadota</taxon>
        <taxon>Gammaproteobacteria</taxon>
        <taxon>Oceanospirillales</taxon>
        <taxon>Oceanospirillaceae</taxon>
        <taxon>Thalassolituus</taxon>
    </lineage>
</organism>
<feature type="domain" description="YdhG-like" evidence="1">
    <location>
        <begin position="17"/>
        <end position="120"/>
    </location>
</feature>
<keyword evidence="3" id="KW-1185">Reference proteome</keyword>
<gene>
    <name evidence="2" type="ORF">NYR02_17110</name>
</gene>
<comment type="caution">
    <text evidence="2">The sequence shown here is derived from an EMBL/GenBank/DDBJ whole genome shotgun (WGS) entry which is preliminary data.</text>
</comment>
<evidence type="ECO:0000313" key="2">
    <source>
        <dbReference type="EMBL" id="MCT7360742.1"/>
    </source>
</evidence>
<dbReference type="AlphaFoldDB" id="A0A9X2WHX3"/>
<dbReference type="SUPFAM" id="SSF159888">
    <property type="entry name" value="YdhG-like"/>
    <property type="match status" value="1"/>
</dbReference>
<name>A0A9X2WHX3_9GAMM</name>
<protein>
    <submittedName>
        <fullName evidence="2">DUF1801 domain-containing protein</fullName>
    </submittedName>
</protein>
<dbReference type="InterPro" id="IPR014922">
    <property type="entry name" value="YdhG-like"/>
</dbReference>
<dbReference type="Pfam" id="PF08818">
    <property type="entry name" value="DUF1801"/>
    <property type="match status" value="1"/>
</dbReference>